<dbReference type="PANTHER" id="PTHR45138">
    <property type="entry name" value="REGULATORY COMPONENTS OF SENSORY TRANSDUCTION SYSTEM"/>
    <property type="match status" value="1"/>
</dbReference>
<dbReference type="SMART" id="SM00448">
    <property type="entry name" value="REC"/>
    <property type="match status" value="1"/>
</dbReference>
<proteinExistence type="predicted"/>
<name>A0A0P1FBR1_THAGE</name>
<dbReference type="Pfam" id="PF00072">
    <property type="entry name" value="Response_reg"/>
    <property type="match status" value="1"/>
</dbReference>
<dbReference type="InterPro" id="IPR001789">
    <property type="entry name" value="Sig_transdc_resp-reg_receiver"/>
</dbReference>
<organism evidence="6 7">
    <name type="scientific">Thalassovita gelatinovora</name>
    <name type="common">Thalassobius gelatinovorus</name>
    <dbReference type="NCBI Taxonomy" id="53501"/>
    <lineage>
        <taxon>Bacteria</taxon>
        <taxon>Pseudomonadati</taxon>
        <taxon>Pseudomonadota</taxon>
        <taxon>Alphaproteobacteria</taxon>
        <taxon>Rhodobacterales</taxon>
        <taxon>Roseobacteraceae</taxon>
        <taxon>Thalassovita</taxon>
    </lineage>
</organism>
<dbReference type="EC" id="2.7.7.65" evidence="1"/>
<dbReference type="NCBIfam" id="TIGR00254">
    <property type="entry name" value="GGDEF"/>
    <property type="match status" value="1"/>
</dbReference>
<evidence type="ECO:0000256" key="3">
    <source>
        <dbReference type="PROSITE-ProRule" id="PRU00169"/>
    </source>
</evidence>
<feature type="domain" description="Response regulatory" evidence="4">
    <location>
        <begin position="4"/>
        <end position="120"/>
    </location>
</feature>
<dbReference type="InterPro" id="IPR000160">
    <property type="entry name" value="GGDEF_dom"/>
</dbReference>
<dbReference type="Gene3D" id="3.40.50.2300">
    <property type="match status" value="1"/>
</dbReference>
<dbReference type="CDD" id="cd01949">
    <property type="entry name" value="GGDEF"/>
    <property type="match status" value="1"/>
</dbReference>
<dbReference type="Proteomes" id="UP000051587">
    <property type="component" value="Unassembled WGS sequence"/>
</dbReference>
<dbReference type="GO" id="GO:0005886">
    <property type="term" value="C:plasma membrane"/>
    <property type="evidence" value="ECO:0007669"/>
    <property type="project" value="TreeGrafter"/>
</dbReference>
<dbReference type="InterPro" id="IPR029787">
    <property type="entry name" value="Nucleotide_cyclase"/>
</dbReference>
<dbReference type="AlphaFoldDB" id="A0A0P1FBR1"/>
<feature type="domain" description="GGDEF" evidence="5">
    <location>
        <begin position="321"/>
        <end position="460"/>
    </location>
</feature>
<dbReference type="STRING" id="53501.SAMN04488043_11453"/>
<evidence type="ECO:0000256" key="2">
    <source>
        <dbReference type="ARBA" id="ARBA00034247"/>
    </source>
</evidence>
<dbReference type="PROSITE" id="PS50110">
    <property type="entry name" value="RESPONSE_REGULATORY"/>
    <property type="match status" value="2"/>
</dbReference>
<dbReference type="SMART" id="SM00267">
    <property type="entry name" value="GGDEF"/>
    <property type="match status" value="1"/>
</dbReference>
<dbReference type="EMBL" id="CYSA01000018">
    <property type="protein sequence ID" value="CUH65684.1"/>
    <property type="molecule type" value="Genomic_DNA"/>
</dbReference>
<dbReference type="Pfam" id="PF00990">
    <property type="entry name" value="GGDEF"/>
    <property type="match status" value="1"/>
</dbReference>
<dbReference type="RefSeq" id="WP_058262747.1">
    <property type="nucleotide sequence ID" value="NZ_CP051181.1"/>
</dbReference>
<feature type="domain" description="Response regulatory" evidence="4">
    <location>
        <begin position="153"/>
        <end position="271"/>
    </location>
</feature>
<dbReference type="PROSITE" id="PS50887">
    <property type="entry name" value="GGDEF"/>
    <property type="match status" value="1"/>
</dbReference>
<dbReference type="Gene3D" id="3.30.70.270">
    <property type="match status" value="1"/>
</dbReference>
<dbReference type="GO" id="GO:0052621">
    <property type="term" value="F:diguanylate cyclase activity"/>
    <property type="evidence" value="ECO:0007669"/>
    <property type="project" value="UniProtKB-EC"/>
</dbReference>
<evidence type="ECO:0000313" key="6">
    <source>
        <dbReference type="EMBL" id="CUH65684.1"/>
    </source>
</evidence>
<evidence type="ECO:0000259" key="5">
    <source>
        <dbReference type="PROSITE" id="PS50887"/>
    </source>
</evidence>
<sequence>MPSKILIVDGISTNRIVLRAKLSAAFYTVLQAGSGAEAMAIVEREQPDLVMVSAALPDMTGEFFCKKIKIIEGGGDRPVVLILPFANQSALITGLGCGADQVLFHPFNDQYLFAQVRALIRGRNSAEDLYLRENTKRSLGFGDSAAPYLPALRVGVVTEDYACAMTWMKPLRLHPRHKVTCHTPRSLMRDIEDQGVPDILVIGISSQNTESGLSLLAGLHAQPAMRRTMFLAVIGNGNNTLAADALDLGASDVLLNGFDADEAVLRLTKLARRKHLADRLHHSVRDGLRAALLDPLTGLYNRRYALPQLGKLVETSVTTQQPMAVMLADIDHFKKINDSLGHAVGDGVLKTIGQRLHRLMRPCDLLARIGGEEFLIVMPNVSADTARSSARRICAAIGMVPFDLPDLPRPIPVTVSIGMSIYDNQQAKPRPCAEMLLDQADQALYDAKSEGRNQVTLSRPAA</sequence>
<evidence type="ECO:0000313" key="7">
    <source>
        <dbReference type="Proteomes" id="UP000051587"/>
    </source>
</evidence>
<dbReference type="PANTHER" id="PTHR45138:SF9">
    <property type="entry name" value="DIGUANYLATE CYCLASE DGCM-RELATED"/>
    <property type="match status" value="1"/>
</dbReference>
<accession>A0A0P1FBR1</accession>
<dbReference type="SUPFAM" id="SSF55073">
    <property type="entry name" value="Nucleotide cyclase"/>
    <property type="match status" value="1"/>
</dbReference>
<dbReference type="GO" id="GO:0043709">
    <property type="term" value="P:cell adhesion involved in single-species biofilm formation"/>
    <property type="evidence" value="ECO:0007669"/>
    <property type="project" value="TreeGrafter"/>
</dbReference>
<dbReference type="InterPro" id="IPR050469">
    <property type="entry name" value="Diguanylate_Cyclase"/>
</dbReference>
<protein>
    <recommendedName>
        <fullName evidence="1">diguanylate cyclase</fullName>
        <ecNumber evidence="1">2.7.7.65</ecNumber>
    </recommendedName>
</protein>
<keyword evidence="7" id="KW-1185">Reference proteome</keyword>
<comment type="caution">
    <text evidence="3">Lacks conserved residue(s) required for the propagation of feature annotation.</text>
</comment>
<gene>
    <name evidence="6" type="primary">pleD</name>
    <name evidence="6" type="ORF">TG4357_02000</name>
</gene>
<dbReference type="InterPro" id="IPR011006">
    <property type="entry name" value="CheY-like_superfamily"/>
</dbReference>
<dbReference type="OrthoDB" id="9812260at2"/>
<dbReference type="SUPFAM" id="SSF52172">
    <property type="entry name" value="CheY-like"/>
    <property type="match status" value="2"/>
</dbReference>
<evidence type="ECO:0000259" key="4">
    <source>
        <dbReference type="PROSITE" id="PS50110"/>
    </source>
</evidence>
<evidence type="ECO:0000256" key="1">
    <source>
        <dbReference type="ARBA" id="ARBA00012528"/>
    </source>
</evidence>
<dbReference type="GO" id="GO:0000160">
    <property type="term" value="P:phosphorelay signal transduction system"/>
    <property type="evidence" value="ECO:0007669"/>
    <property type="project" value="InterPro"/>
</dbReference>
<comment type="catalytic activity">
    <reaction evidence="2">
        <text>2 GTP = 3',3'-c-di-GMP + 2 diphosphate</text>
        <dbReference type="Rhea" id="RHEA:24898"/>
        <dbReference type="ChEBI" id="CHEBI:33019"/>
        <dbReference type="ChEBI" id="CHEBI:37565"/>
        <dbReference type="ChEBI" id="CHEBI:58805"/>
        <dbReference type="EC" id="2.7.7.65"/>
    </reaction>
</comment>
<reference evidence="6 7" key="1">
    <citation type="submission" date="2015-09" db="EMBL/GenBank/DDBJ databases">
        <authorList>
            <consortium name="Swine Surveillance"/>
        </authorList>
    </citation>
    <scope>NUCLEOTIDE SEQUENCE [LARGE SCALE GENOMIC DNA]</scope>
    <source>
        <strain evidence="6 7">CECT 4357</strain>
    </source>
</reference>
<dbReference type="FunFam" id="3.30.70.270:FF:000001">
    <property type="entry name" value="Diguanylate cyclase domain protein"/>
    <property type="match status" value="1"/>
</dbReference>
<dbReference type="InterPro" id="IPR043128">
    <property type="entry name" value="Rev_trsase/Diguanyl_cyclase"/>
</dbReference>
<dbReference type="GO" id="GO:1902201">
    <property type="term" value="P:negative regulation of bacterial-type flagellum-dependent cell motility"/>
    <property type="evidence" value="ECO:0007669"/>
    <property type="project" value="TreeGrafter"/>
</dbReference>